<evidence type="ECO:0000256" key="3">
    <source>
        <dbReference type="ARBA" id="ARBA00022679"/>
    </source>
</evidence>
<reference evidence="8 9" key="1">
    <citation type="submission" date="2017-09" db="EMBL/GenBank/DDBJ databases">
        <title>Depth-based differentiation of microbial function through sediment-hosted aquifers and enrichment of novel symbionts in the deep terrestrial subsurface.</title>
        <authorList>
            <person name="Probst A.J."/>
            <person name="Ladd B."/>
            <person name="Jarett J.K."/>
            <person name="Geller-Mcgrath D.E."/>
            <person name="Sieber C.M."/>
            <person name="Emerson J.B."/>
            <person name="Anantharaman K."/>
            <person name="Thomas B.C."/>
            <person name="Malmstrom R."/>
            <person name="Stieglmeier M."/>
            <person name="Klingl A."/>
            <person name="Woyke T."/>
            <person name="Ryan C.M."/>
            <person name="Banfield J.F."/>
        </authorList>
    </citation>
    <scope>NUCLEOTIDE SEQUENCE [LARGE SCALE GENOMIC DNA]</scope>
    <source>
        <strain evidence="8">CG11_big_fil_rev_8_21_14_0_20_38_23</strain>
    </source>
</reference>
<evidence type="ECO:0000256" key="4">
    <source>
        <dbReference type="ARBA" id="ARBA00022763"/>
    </source>
</evidence>
<evidence type="ECO:0000256" key="2">
    <source>
        <dbReference type="ARBA" id="ARBA00022603"/>
    </source>
</evidence>
<evidence type="ECO:0000256" key="5">
    <source>
        <dbReference type="ARBA" id="ARBA00023204"/>
    </source>
</evidence>
<keyword evidence="2 8" id="KW-0489">Methyltransferase</keyword>
<dbReference type="PANTHER" id="PTHR10815">
    <property type="entry name" value="METHYLATED-DNA--PROTEIN-CYSTEINE METHYLTRANSFERASE"/>
    <property type="match status" value="1"/>
</dbReference>
<comment type="caution">
    <text evidence="8">The sequence shown here is derived from an EMBL/GenBank/DDBJ whole genome shotgun (WGS) entry which is preliminary data.</text>
</comment>
<dbReference type="InterPro" id="IPR001497">
    <property type="entry name" value="MethylDNA_cys_MeTrfase_AS"/>
</dbReference>
<organism evidence="8 9">
    <name type="scientific">Candidatus Jorgensenbacteria bacterium CG11_big_fil_rev_8_21_14_0_20_38_23</name>
    <dbReference type="NCBI Taxonomy" id="1974594"/>
    <lineage>
        <taxon>Bacteria</taxon>
        <taxon>Candidatus Joergenseniibacteriota</taxon>
    </lineage>
</organism>
<evidence type="ECO:0000256" key="6">
    <source>
        <dbReference type="ARBA" id="ARBA00049348"/>
    </source>
</evidence>
<dbReference type="InterPro" id="IPR036217">
    <property type="entry name" value="MethylDNA_cys_MeTrfase_DNAb"/>
</dbReference>
<dbReference type="Gene3D" id="1.10.10.10">
    <property type="entry name" value="Winged helix-like DNA-binding domain superfamily/Winged helix DNA-binding domain"/>
    <property type="match status" value="1"/>
</dbReference>
<dbReference type="PROSITE" id="PS00374">
    <property type="entry name" value="MGMT"/>
    <property type="match status" value="1"/>
</dbReference>
<comment type="catalytic activity">
    <reaction evidence="6">
        <text>a 6-O-methyl-2'-deoxyguanosine in DNA + L-cysteinyl-[protein] = S-methyl-L-cysteinyl-[protein] + a 2'-deoxyguanosine in DNA</text>
        <dbReference type="Rhea" id="RHEA:24000"/>
        <dbReference type="Rhea" id="RHEA-COMP:10131"/>
        <dbReference type="Rhea" id="RHEA-COMP:10132"/>
        <dbReference type="Rhea" id="RHEA-COMP:11367"/>
        <dbReference type="Rhea" id="RHEA-COMP:11368"/>
        <dbReference type="ChEBI" id="CHEBI:29950"/>
        <dbReference type="ChEBI" id="CHEBI:82612"/>
        <dbReference type="ChEBI" id="CHEBI:85445"/>
        <dbReference type="ChEBI" id="CHEBI:85448"/>
        <dbReference type="EC" id="2.1.1.63"/>
    </reaction>
</comment>
<dbReference type="NCBIfam" id="TIGR00589">
    <property type="entry name" value="ogt"/>
    <property type="match status" value="1"/>
</dbReference>
<evidence type="ECO:0000313" key="9">
    <source>
        <dbReference type="Proteomes" id="UP000228867"/>
    </source>
</evidence>
<dbReference type="GO" id="GO:0003908">
    <property type="term" value="F:methylated-DNA-[protein]-cysteine S-methyltransferase activity"/>
    <property type="evidence" value="ECO:0007669"/>
    <property type="project" value="UniProtKB-EC"/>
</dbReference>
<evidence type="ECO:0000256" key="1">
    <source>
        <dbReference type="ARBA" id="ARBA00001286"/>
    </source>
</evidence>
<comment type="catalytic activity">
    <reaction evidence="1">
        <text>a 4-O-methyl-thymidine in DNA + L-cysteinyl-[protein] = a thymidine in DNA + S-methyl-L-cysteinyl-[protein]</text>
        <dbReference type="Rhea" id="RHEA:53428"/>
        <dbReference type="Rhea" id="RHEA-COMP:10131"/>
        <dbReference type="Rhea" id="RHEA-COMP:10132"/>
        <dbReference type="Rhea" id="RHEA-COMP:13555"/>
        <dbReference type="Rhea" id="RHEA-COMP:13556"/>
        <dbReference type="ChEBI" id="CHEBI:29950"/>
        <dbReference type="ChEBI" id="CHEBI:82612"/>
        <dbReference type="ChEBI" id="CHEBI:137386"/>
        <dbReference type="ChEBI" id="CHEBI:137387"/>
        <dbReference type="EC" id="2.1.1.63"/>
    </reaction>
</comment>
<keyword evidence="3 8" id="KW-0808">Transferase</keyword>
<keyword evidence="5" id="KW-0234">DNA repair</keyword>
<protein>
    <submittedName>
        <fullName evidence="8">Cysteine methyltransferase</fullName>
    </submittedName>
</protein>
<dbReference type="GO" id="GO:0032259">
    <property type="term" value="P:methylation"/>
    <property type="evidence" value="ECO:0007669"/>
    <property type="project" value="UniProtKB-KW"/>
</dbReference>
<sequence>MKKKLSFKEKVWTAAKFIPPGKVSTYKEISRIINQPQAFRAVGQALNKNKNLYPPKFSGKILAGEKIPCHRVIRSSGFIGGYVKGQREKIRILKKEGVQIKNCRIDLKRFCFIFGSKNIRRFGKLK</sequence>
<name>A0A2H0NBD1_9BACT</name>
<dbReference type="Proteomes" id="UP000228867">
    <property type="component" value="Unassembled WGS sequence"/>
</dbReference>
<dbReference type="Pfam" id="PF01035">
    <property type="entry name" value="DNA_binding_1"/>
    <property type="match status" value="1"/>
</dbReference>
<dbReference type="GO" id="GO:0006281">
    <property type="term" value="P:DNA repair"/>
    <property type="evidence" value="ECO:0007669"/>
    <property type="project" value="UniProtKB-KW"/>
</dbReference>
<evidence type="ECO:0000313" key="8">
    <source>
        <dbReference type="EMBL" id="PIR06184.1"/>
    </source>
</evidence>
<dbReference type="EMBL" id="PCWR01000062">
    <property type="protein sequence ID" value="PIR06184.1"/>
    <property type="molecule type" value="Genomic_DNA"/>
</dbReference>
<proteinExistence type="predicted"/>
<accession>A0A2H0NBD1</accession>
<feature type="domain" description="Methylated-DNA-[protein]-cysteine S-methyltransferase DNA binding" evidence="7">
    <location>
        <begin position="7"/>
        <end position="98"/>
    </location>
</feature>
<dbReference type="CDD" id="cd06445">
    <property type="entry name" value="ATase"/>
    <property type="match status" value="1"/>
</dbReference>
<dbReference type="SUPFAM" id="SSF46767">
    <property type="entry name" value="Methylated DNA-protein cysteine methyltransferase, C-terminal domain"/>
    <property type="match status" value="1"/>
</dbReference>
<dbReference type="PANTHER" id="PTHR10815:SF13">
    <property type="entry name" value="METHYLATED-DNA--PROTEIN-CYSTEINE METHYLTRANSFERASE"/>
    <property type="match status" value="1"/>
</dbReference>
<gene>
    <name evidence="8" type="ORF">COV54_02930</name>
</gene>
<keyword evidence="4" id="KW-0227">DNA damage</keyword>
<dbReference type="InterPro" id="IPR036388">
    <property type="entry name" value="WH-like_DNA-bd_sf"/>
</dbReference>
<dbReference type="AlphaFoldDB" id="A0A2H0NBD1"/>
<dbReference type="InterPro" id="IPR014048">
    <property type="entry name" value="MethylDNA_cys_MeTrfase_DNA-bd"/>
</dbReference>
<evidence type="ECO:0000259" key="7">
    <source>
        <dbReference type="Pfam" id="PF01035"/>
    </source>
</evidence>